<dbReference type="InterPro" id="IPR036380">
    <property type="entry name" value="Isochorismatase-like_sf"/>
</dbReference>
<dbReference type="EMBL" id="BARV01000450">
    <property type="protein sequence ID" value="GAH98572.1"/>
    <property type="molecule type" value="Genomic_DNA"/>
</dbReference>
<name>X1JWT5_9ZZZZ</name>
<protein>
    <submittedName>
        <fullName evidence="1">Uncharacterized protein</fullName>
    </submittedName>
</protein>
<reference evidence="1" key="1">
    <citation type="journal article" date="2014" name="Front. Microbiol.">
        <title>High frequency of phylogenetically diverse reductive dehalogenase-homologous genes in deep subseafloor sedimentary metagenomes.</title>
        <authorList>
            <person name="Kawai M."/>
            <person name="Futagami T."/>
            <person name="Toyoda A."/>
            <person name="Takaki Y."/>
            <person name="Nishi S."/>
            <person name="Hori S."/>
            <person name="Arai W."/>
            <person name="Tsubouchi T."/>
            <person name="Morono Y."/>
            <person name="Uchiyama I."/>
            <person name="Ito T."/>
            <person name="Fujiyama A."/>
            <person name="Inagaki F."/>
            <person name="Takami H."/>
        </authorList>
    </citation>
    <scope>NUCLEOTIDE SEQUENCE</scope>
    <source>
        <strain evidence="1">Expedition CK06-06</strain>
    </source>
</reference>
<gene>
    <name evidence="1" type="ORF">S06H3_01722</name>
</gene>
<dbReference type="AlphaFoldDB" id="X1JWT5"/>
<dbReference type="Gene3D" id="3.40.50.850">
    <property type="entry name" value="Isochorismatase-like"/>
    <property type="match status" value="1"/>
</dbReference>
<accession>X1JWT5</accession>
<organism evidence="1">
    <name type="scientific">marine sediment metagenome</name>
    <dbReference type="NCBI Taxonomy" id="412755"/>
    <lineage>
        <taxon>unclassified sequences</taxon>
        <taxon>metagenomes</taxon>
        <taxon>ecological metagenomes</taxon>
    </lineage>
</organism>
<evidence type="ECO:0000313" key="1">
    <source>
        <dbReference type="EMBL" id="GAH98572.1"/>
    </source>
</evidence>
<comment type="caution">
    <text evidence="1">The sequence shown here is derived from an EMBL/GenBank/DDBJ whole genome shotgun (WGS) entry which is preliminary data.</text>
</comment>
<sequence length="42" mass="4732">MIKKALLIIDMLNDFIREDGKLYIGDGGGKIISPIQKELENQ</sequence>
<proteinExistence type="predicted"/>
<dbReference type="SUPFAM" id="SSF52499">
    <property type="entry name" value="Isochorismatase-like hydrolases"/>
    <property type="match status" value="1"/>
</dbReference>